<evidence type="ECO:0000256" key="2">
    <source>
        <dbReference type="ARBA" id="ARBA00023054"/>
    </source>
</evidence>
<evidence type="ECO:0000313" key="9">
    <source>
        <dbReference type="RefSeq" id="XP_060550098.1"/>
    </source>
</evidence>
<keyword evidence="2 5" id="KW-0175">Coiled coil</keyword>
<protein>
    <recommendedName>
        <fullName evidence="3">Lebercilin-like protein</fullName>
    </recommendedName>
    <alternativeName>
        <fullName evidence="4">Leber congenital amaurosis 5-like protein</fullName>
    </alternativeName>
</protein>
<dbReference type="Proteomes" id="UP001652622">
    <property type="component" value="Unplaced"/>
</dbReference>
<dbReference type="RefSeq" id="XP_060550098.1">
    <property type="nucleotide sequence ID" value="XM_060694115.1"/>
</dbReference>
<comment type="similarity">
    <text evidence="1">Belongs to the LCA5 family.</text>
</comment>
<keyword evidence="7" id="KW-1185">Reference proteome</keyword>
<evidence type="ECO:0000259" key="6">
    <source>
        <dbReference type="Pfam" id="PF15619"/>
    </source>
</evidence>
<evidence type="ECO:0000313" key="8">
    <source>
        <dbReference type="RefSeq" id="XP_060542148.1"/>
    </source>
</evidence>
<feature type="domain" description="Lebercilin" evidence="6">
    <location>
        <begin position="28"/>
        <end position="213"/>
    </location>
</feature>
<dbReference type="Pfam" id="PF15619">
    <property type="entry name" value="Lebercilin"/>
    <property type="match status" value="1"/>
</dbReference>
<feature type="coiled-coil region" evidence="5">
    <location>
        <begin position="88"/>
        <end position="172"/>
    </location>
</feature>
<dbReference type="GeneID" id="132712495"/>
<dbReference type="RefSeq" id="XP_060542148.1">
    <property type="nucleotide sequence ID" value="XM_060686165.1"/>
</dbReference>
<dbReference type="InterPro" id="IPR028933">
    <property type="entry name" value="Lebercilin_dom"/>
</dbReference>
<evidence type="ECO:0000256" key="5">
    <source>
        <dbReference type="SAM" id="Coils"/>
    </source>
</evidence>
<evidence type="ECO:0000256" key="1">
    <source>
        <dbReference type="ARBA" id="ARBA00010229"/>
    </source>
</evidence>
<organism evidence="7 9">
    <name type="scientific">Pantherophis guttatus</name>
    <name type="common">Corn snake</name>
    <name type="synonym">Elaphe guttata</name>
    <dbReference type="NCBI Taxonomy" id="94885"/>
    <lineage>
        <taxon>Eukaryota</taxon>
        <taxon>Metazoa</taxon>
        <taxon>Chordata</taxon>
        <taxon>Craniata</taxon>
        <taxon>Vertebrata</taxon>
        <taxon>Euteleostomi</taxon>
        <taxon>Lepidosauria</taxon>
        <taxon>Squamata</taxon>
        <taxon>Bifurcata</taxon>
        <taxon>Unidentata</taxon>
        <taxon>Episquamata</taxon>
        <taxon>Toxicofera</taxon>
        <taxon>Serpentes</taxon>
        <taxon>Colubroidea</taxon>
        <taxon>Colubridae</taxon>
        <taxon>Colubrinae</taxon>
        <taxon>Pantherophis</taxon>
    </lineage>
</organism>
<feature type="coiled-coil region" evidence="5">
    <location>
        <begin position="32"/>
        <end position="59"/>
    </location>
</feature>
<name>A0ABM3ZP01_PANGU</name>
<dbReference type="InterPro" id="IPR026188">
    <property type="entry name" value="Lebercilin-like"/>
</dbReference>
<reference evidence="8 9" key="1">
    <citation type="submission" date="2025-05" db="UniProtKB">
        <authorList>
            <consortium name="RefSeq"/>
        </authorList>
    </citation>
    <scope>IDENTIFICATION</scope>
    <source>
        <tissue evidence="8 9">Blood</tissue>
    </source>
</reference>
<evidence type="ECO:0000313" key="7">
    <source>
        <dbReference type="Proteomes" id="UP001652622"/>
    </source>
</evidence>
<sequence>MLPKKKPQQKSSFITDHTINAQEKNNMTCRLLSARDHQIKELKNEVAVLQNKLETFITENKMLKHLQSQHLKTITKYENAEINLPDLLATQSNEVQTLRTHLRKSQEEERRASQKLRDVEAQLSKTRDALRALQKLCKNKKLEEREELQRKLTSLTQKLEARDKKTQDLEKQLSLNTASFRHQLAVEKKKTIEAQSMTANLHVEIESLKLKLKVP</sequence>
<evidence type="ECO:0000256" key="4">
    <source>
        <dbReference type="ARBA" id="ARBA00041402"/>
    </source>
</evidence>
<gene>
    <name evidence="9" type="primary">LOC132712495</name>
    <name evidence="8" type="synonym">LOC132710289</name>
</gene>
<dbReference type="PANTHER" id="PTHR16650:SF9">
    <property type="entry name" value="LEBERCILIN-LIKE PROTEIN"/>
    <property type="match status" value="1"/>
</dbReference>
<dbReference type="PANTHER" id="PTHR16650">
    <property type="entry name" value="C21ORF13-RELATED"/>
    <property type="match status" value="1"/>
</dbReference>
<accession>A0ABM3ZP01</accession>
<proteinExistence type="inferred from homology"/>
<evidence type="ECO:0000256" key="3">
    <source>
        <dbReference type="ARBA" id="ARBA00041189"/>
    </source>
</evidence>